<feature type="region of interest" description="Disordered" evidence="1">
    <location>
        <begin position="1"/>
        <end position="28"/>
    </location>
</feature>
<name>A0A1I8I9N5_9PLAT</name>
<evidence type="ECO:0000313" key="4">
    <source>
        <dbReference type="WBParaSite" id="maker-uti_cns_0010773-snap-gene-0.6-mRNA-1"/>
    </source>
</evidence>
<reference evidence="3 4" key="1">
    <citation type="submission" date="2016-11" db="UniProtKB">
        <authorList>
            <consortium name="WormBaseParasite"/>
        </authorList>
    </citation>
    <scope>IDENTIFICATION</scope>
</reference>
<keyword evidence="2" id="KW-1185">Reference proteome</keyword>
<dbReference type="WBParaSite" id="maker-uti_cns_0006794-snap-gene-0.6-mRNA-1">
    <property type="protein sequence ID" value="maker-uti_cns_0006794-snap-gene-0.6-mRNA-1"/>
    <property type="gene ID" value="maker-uti_cns_0006794-snap-gene-0.6"/>
</dbReference>
<proteinExistence type="predicted"/>
<protein>
    <submittedName>
        <fullName evidence="3 4">CCHC-type domain-containing protein</fullName>
    </submittedName>
</protein>
<evidence type="ECO:0000313" key="2">
    <source>
        <dbReference type="Proteomes" id="UP000095280"/>
    </source>
</evidence>
<organism evidence="2 4">
    <name type="scientific">Macrostomum lignano</name>
    <dbReference type="NCBI Taxonomy" id="282301"/>
    <lineage>
        <taxon>Eukaryota</taxon>
        <taxon>Metazoa</taxon>
        <taxon>Spiralia</taxon>
        <taxon>Lophotrochozoa</taxon>
        <taxon>Platyhelminthes</taxon>
        <taxon>Rhabditophora</taxon>
        <taxon>Macrostomorpha</taxon>
        <taxon>Macrostomida</taxon>
        <taxon>Macrostomidae</taxon>
        <taxon>Macrostomum</taxon>
    </lineage>
</organism>
<evidence type="ECO:0000313" key="3">
    <source>
        <dbReference type="WBParaSite" id="maker-uti_cns_0006794-snap-gene-0.6-mRNA-1"/>
    </source>
</evidence>
<dbReference type="WBParaSite" id="maker-uti_cns_0010773-snap-gene-0.6-mRNA-1">
    <property type="protein sequence ID" value="maker-uti_cns_0010773-snap-gene-0.6-mRNA-1"/>
    <property type="gene ID" value="maker-uti_cns_0010773-snap-gene-0.6"/>
</dbReference>
<accession>A0A1I8I9N5</accession>
<dbReference type="AlphaFoldDB" id="A0A1I8I9N5"/>
<feature type="compositionally biased region" description="Low complexity" evidence="1">
    <location>
        <begin position="9"/>
        <end position="24"/>
    </location>
</feature>
<sequence>RTSIGDIKATGAALTSTRTSRAAPAPVPVTGDALQCRAKAPAGPAKMARNCGFCGKQHERRKCPAFGKTCACGRANHFSSVCRSTIKVKELVEETRAILLTKAQQQSTIRSVSPLRPPENWAESENAAQVAAPPSTMETILEEPMELEPGAIGEVEETALLHNSLHRKLRGPLNLHHCIAASTNLMQVATFVKPGIILLQEPWTKKGVVRCLHISSPHPRASVM</sequence>
<evidence type="ECO:0000256" key="1">
    <source>
        <dbReference type="SAM" id="MobiDB-lite"/>
    </source>
</evidence>
<dbReference type="Proteomes" id="UP000095280">
    <property type="component" value="Unplaced"/>
</dbReference>